<keyword evidence="1" id="KW-0433">Leucine-rich repeat</keyword>
<keyword evidence="3" id="KW-0812">Transmembrane</keyword>
<proteinExistence type="predicted"/>
<dbReference type="Gene3D" id="3.80.10.10">
    <property type="entry name" value="Ribonuclease Inhibitor"/>
    <property type="match status" value="1"/>
</dbReference>
<dbReference type="AlphaFoldDB" id="A0A5K3G171"/>
<dbReference type="InterPro" id="IPR001611">
    <property type="entry name" value="Leu-rich_rpt"/>
</dbReference>
<dbReference type="InterPro" id="IPR032675">
    <property type="entry name" value="LRR_dom_sf"/>
</dbReference>
<keyword evidence="2" id="KW-0677">Repeat</keyword>
<reference evidence="5" key="1">
    <citation type="submission" date="2019-11" db="UniProtKB">
        <authorList>
            <consortium name="WormBaseParasite"/>
        </authorList>
    </citation>
    <scope>IDENTIFICATION</scope>
</reference>
<protein>
    <submittedName>
        <fullName evidence="5">Ig-like domain-containing protein</fullName>
    </submittedName>
</protein>
<evidence type="ECO:0000313" key="5">
    <source>
        <dbReference type="WBParaSite" id="MCU_012721-RA"/>
    </source>
</evidence>
<accession>A0A5K3G171</accession>
<dbReference type="PROSITE" id="PS51450">
    <property type="entry name" value="LRR"/>
    <property type="match status" value="1"/>
</dbReference>
<evidence type="ECO:0000256" key="3">
    <source>
        <dbReference type="SAM" id="Phobius"/>
    </source>
</evidence>
<dbReference type="WBParaSite" id="MCU_012721-RA">
    <property type="protein sequence ID" value="MCU_012721-RA"/>
    <property type="gene ID" value="MCU_012721"/>
</dbReference>
<feature type="chain" id="PRO_5024422177" evidence="4">
    <location>
        <begin position="25"/>
        <end position="706"/>
    </location>
</feature>
<dbReference type="PANTHER" id="PTHR24366:SF96">
    <property type="entry name" value="LEUCINE RICH REPEAT CONTAINING 53"/>
    <property type="match status" value="1"/>
</dbReference>
<keyword evidence="3" id="KW-1133">Transmembrane helix</keyword>
<sequence>MGWVNWIQIIFVAGTLFHAHLSATQSNCVNNHDVCLVNLRKEDLHIDHELLDACPHECTKLSVLAHDEASRTISRDAFQKFTFLSSLSMRVNLTDVRSFDWIIQLKDLISLNLSHCGLKSFIIPGFGDEFSRLTEIDISYNDLSFLYLPFISNAPELQTLDISHNKFRTFPDLSSSKLVVNIMENPLVCNCANVQLSSQVKFVTSNFACALPPCPYFLSFDRNLPDLEMAVSVAGNFGISCSVNASNPVQLGVFSPIGFIPDSSWESNTYTPGVISYEYMVLPVQRPVHLTVQRTAHNGIEVTVDYARGHHAGVWRCGALSDGGFILDNRTTTVIIRTGIDHLFQNTSIIGFIVMGSTLVLGLIIGSVRYLVETRCCTRPQSHKFFVRPLIGIIPVPSIQTQIATFVDEISLNQRICSSCLMQPCFLCGYCLSVHTFSQFEVLASGEGIPDQPPPHYKRSTRLSQCDAENPSLLSSDCSPTLDRKTDAKTHQNFGDAKGEVPKIVGNGIDATDKSNGSAVLQFPHKNVLNYDFPSEFCHCCHLDMRFTDDGKTRTSAAQRDVKLVFRDEGLAQEYTEALKGLQAAAKSNDAATFRDRLEEFREKLVRDVGARVRVVREGIVALKEMSAKSVARLMDQGGVVANLMKTGFSQMKDGMRSMAEMCTGGAGGGSTTGLETIGQSISVVSIYRDETTNKPVERCVSSFNF</sequence>
<evidence type="ECO:0000256" key="1">
    <source>
        <dbReference type="ARBA" id="ARBA00022614"/>
    </source>
</evidence>
<dbReference type="PANTHER" id="PTHR24366">
    <property type="entry name" value="IG(IMMUNOGLOBULIN) AND LRR(LEUCINE RICH REPEAT) DOMAINS"/>
    <property type="match status" value="1"/>
</dbReference>
<organism evidence="5">
    <name type="scientific">Mesocestoides corti</name>
    <name type="common">Flatworm</name>
    <dbReference type="NCBI Taxonomy" id="53468"/>
    <lineage>
        <taxon>Eukaryota</taxon>
        <taxon>Metazoa</taxon>
        <taxon>Spiralia</taxon>
        <taxon>Lophotrochozoa</taxon>
        <taxon>Platyhelminthes</taxon>
        <taxon>Cestoda</taxon>
        <taxon>Eucestoda</taxon>
        <taxon>Cyclophyllidea</taxon>
        <taxon>Mesocestoididae</taxon>
        <taxon>Mesocestoides</taxon>
    </lineage>
</organism>
<keyword evidence="3" id="KW-0472">Membrane</keyword>
<evidence type="ECO:0000256" key="4">
    <source>
        <dbReference type="SAM" id="SignalP"/>
    </source>
</evidence>
<feature type="signal peptide" evidence="4">
    <location>
        <begin position="1"/>
        <end position="24"/>
    </location>
</feature>
<name>A0A5K3G171_MESCO</name>
<dbReference type="SUPFAM" id="SSF52058">
    <property type="entry name" value="L domain-like"/>
    <property type="match status" value="1"/>
</dbReference>
<feature type="transmembrane region" description="Helical" evidence="3">
    <location>
        <begin position="349"/>
        <end position="372"/>
    </location>
</feature>
<evidence type="ECO:0000256" key="2">
    <source>
        <dbReference type="ARBA" id="ARBA00022737"/>
    </source>
</evidence>
<keyword evidence="4" id="KW-0732">Signal</keyword>